<sequence>MGLALPGEGGHAVTGADHHYWMRRAIEFARLCPVVEGAFSVGAVIVADGAEISAGYSRETDPKEHAEEAALNKLDADDSRLARATLYSTLEPCSERGTKTRLPCTDRILRAGIPVVVIAWREPSTFVANCVGVEKLQQAGVTVIELAELADEAMSMNRHLDLS</sequence>
<feature type="domain" description="CMP/dCMP-type deaminase" evidence="1">
    <location>
        <begin position="16"/>
        <end position="144"/>
    </location>
</feature>
<protein>
    <submittedName>
        <fullName evidence="2">dCMP deaminase</fullName>
    </submittedName>
</protein>
<dbReference type="Proteomes" id="UP000702209">
    <property type="component" value="Unassembled WGS sequence"/>
</dbReference>
<dbReference type="PANTHER" id="PTHR11079">
    <property type="entry name" value="CYTOSINE DEAMINASE FAMILY MEMBER"/>
    <property type="match status" value="1"/>
</dbReference>
<dbReference type="InterPro" id="IPR002125">
    <property type="entry name" value="CMP_dCMP_dom"/>
</dbReference>
<dbReference type="Pfam" id="PF18785">
    <property type="entry name" value="Inv-AAD"/>
    <property type="match status" value="1"/>
</dbReference>
<proteinExistence type="predicted"/>
<dbReference type="InterPro" id="IPR016193">
    <property type="entry name" value="Cytidine_deaminase-like"/>
</dbReference>
<organism evidence="2 3">
    <name type="scientific">Nocardia amamiensis</name>
    <dbReference type="NCBI Taxonomy" id="404578"/>
    <lineage>
        <taxon>Bacteria</taxon>
        <taxon>Bacillati</taxon>
        <taxon>Actinomycetota</taxon>
        <taxon>Actinomycetes</taxon>
        <taxon>Mycobacteriales</taxon>
        <taxon>Nocardiaceae</taxon>
        <taxon>Nocardia</taxon>
    </lineage>
</organism>
<dbReference type="SUPFAM" id="SSF53927">
    <property type="entry name" value="Cytidine deaminase-like"/>
    <property type="match status" value="1"/>
</dbReference>
<reference evidence="2 3" key="1">
    <citation type="submission" date="2020-10" db="EMBL/GenBank/DDBJ databases">
        <title>Identification of Nocardia species via Next-generation sequencing and recognition of intraspecies genetic diversity.</title>
        <authorList>
            <person name="Li P."/>
            <person name="Li P."/>
            <person name="Lu B."/>
        </authorList>
    </citation>
    <scope>NUCLEOTIDE SEQUENCE [LARGE SCALE GENOMIC DNA]</scope>
    <source>
        <strain evidence="2 3">BJ06-0157</strain>
    </source>
</reference>
<accession>A0ABS0CP38</accession>
<keyword evidence="3" id="KW-1185">Reference proteome</keyword>
<dbReference type="PANTHER" id="PTHR11079:SF162">
    <property type="entry name" value="RIBOFLAVIN BIOSYNTHESIS PROTEIN PYRD, CHLOROPLASTIC"/>
    <property type="match status" value="1"/>
</dbReference>
<dbReference type="Gene3D" id="3.40.140.10">
    <property type="entry name" value="Cytidine Deaminase, domain 2"/>
    <property type="match status" value="1"/>
</dbReference>
<gene>
    <name evidence="2" type="ORF">IU459_12245</name>
</gene>
<evidence type="ECO:0000313" key="2">
    <source>
        <dbReference type="EMBL" id="MBF6298311.1"/>
    </source>
</evidence>
<evidence type="ECO:0000259" key="1">
    <source>
        <dbReference type="PROSITE" id="PS51747"/>
    </source>
</evidence>
<dbReference type="EMBL" id="JADLQX010000007">
    <property type="protein sequence ID" value="MBF6298311.1"/>
    <property type="molecule type" value="Genomic_DNA"/>
</dbReference>
<evidence type="ECO:0000313" key="3">
    <source>
        <dbReference type="Proteomes" id="UP000702209"/>
    </source>
</evidence>
<name>A0ABS0CP38_9NOCA</name>
<dbReference type="PROSITE" id="PS51747">
    <property type="entry name" value="CYT_DCMP_DEAMINASES_2"/>
    <property type="match status" value="1"/>
</dbReference>
<comment type="caution">
    <text evidence="2">The sequence shown here is derived from an EMBL/GenBank/DDBJ whole genome shotgun (WGS) entry which is preliminary data.</text>
</comment>